<accession>A0ABR8PYV7</accession>
<keyword evidence="1" id="KW-0472">Membrane</keyword>
<dbReference type="Pfam" id="PF04892">
    <property type="entry name" value="VanZ"/>
    <property type="match status" value="1"/>
</dbReference>
<feature type="domain" description="VanZ-like" evidence="2">
    <location>
        <begin position="12"/>
        <end position="136"/>
    </location>
</feature>
<evidence type="ECO:0000259" key="2">
    <source>
        <dbReference type="Pfam" id="PF04892"/>
    </source>
</evidence>
<keyword evidence="1" id="KW-0812">Transmembrane</keyword>
<keyword evidence="4" id="KW-1185">Reference proteome</keyword>
<sequence>MKMRKKEITRWTLFMLWITVIFIMSQLPGDKSSEQSQLVVKLFSIIGLDLNGYFGEMGTLIVRKGAHFTEYLILFILTYRVLILYMEKNMSRLLAIVFVFLYACSDEFHQSFIIGRTAAFTDVLIDTSGGIFACIVGNIISKVKKKDVL</sequence>
<feature type="transmembrane region" description="Helical" evidence="1">
    <location>
        <begin position="93"/>
        <end position="113"/>
    </location>
</feature>
<proteinExistence type="predicted"/>
<reference evidence="3 4" key="1">
    <citation type="submission" date="2020-08" db="EMBL/GenBank/DDBJ databases">
        <title>A Genomic Blueprint of the Chicken Gut Microbiome.</title>
        <authorList>
            <person name="Gilroy R."/>
            <person name="Ravi A."/>
            <person name="Getino M."/>
            <person name="Pursley I."/>
            <person name="Horton D.L."/>
            <person name="Alikhan N.-F."/>
            <person name="Baker D."/>
            <person name="Gharbi K."/>
            <person name="Hall N."/>
            <person name="Watson M."/>
            <person name="Adriaenssens E.M."/>
            <person name="Foster-Nyarko E."/>
            <person name="Jarju S."/>
            <person name="Secka A."/>
            <person name="Antonio M."/>
            <person name="Oren A."/>
            <person name="Chaudhuri R."/>
            <person name="La Ragione R.M."/>
            <person name="Hildebrand F."/>
            <person name="Pallen M.J."/>
        </authorList>
    </citation>
    <scope>NUCLEOTIDE SEQUENCE [LARGE SCALE GENOMIC DNA]</scope>
    <source>
        <strain evidence="3 4">Sa3CVN1</strain>
    </source>
</reference>
<dbReference type="RefSeq" id="WP_143318521.1">
    <property type="nucleotide sequence ID" value="NZ_JACSRA010000046.1"/>
</dbReference>
<gene>
    <name evidence="3" type="ORF">H9661_18560</name>
</gene>
<dbReference type="EMBL" id="JACSRA010000046">
    <property type="protein sequence ID" value="MBD7913360.1"/>
    <property type="molecule type" value="Genomic_DNA"/>
</dbReference>
<dbReference type="PIRSF" id="PIRSF019083">
    <property type="entry name" value="UCP019083_VanZ"/>
    <property type="match status" value="1"/>
</dbReference>
<dbReference type="InterPro" id="IPR016747">
    <property type="entry name" value="Phosphotransbutyrylase"/>
</dbReference>
<evidence type="ECO:0000313" key="3">
    <source>
        <dbReference type="EMBL" id="MBD7913360.1"/>
    </source>
</evidence>
<evidence type="ECO:0000313" key="4">
    <source>
        <dbReference type="Proteomes" id="UP000627781"/>
    </source>
</evidence>
<protein>
    <submittedName>
        <fullName evidence="3">VanZ family protein</fullName>
    </submittedName>
</protein>
<evidence type="ECO:0000256" key="1">
    <source>
        <dbReference type="SAM" id="Phobius"/>
    </source>
</evidence>
<dbReference type="InterPro" id="IPR006976">
    <property type="entry name" value="VanZ-like"/>
</dbReference>
<feature type="transmembrane region" description="Helical" evidence="1">
    <location>
        <begin position="12"/>
        <end position="29"/>
    </location>
</feature>
<dbReference type="NCBIfam" id="NF037970">
    <property type="entry name" value="vanZ_1"/>
    <property type="match status" value="1"/>
</dbReference>
<feature type="transmembrane region" description="Helical" evidence="1">
    <location>
        <begin position="68"/>
        <end position="86"/>
    </location>
</feature>
<feature type="transmembrane region" description="Helical" evidence="1">
    <location>
        <begin position="119"/>
        <end position="140"/>
    </location>
</feature>
<comment type="caution">
    <text evidence="3">The sequence shown here is derived from an EMBL/GenBank/DDBJ whole genome shotgun (WGS) entry which is preliminary data.</text>
</comment>
<organism evidence="3 4">
    <name type="scientific">Clostridium cibarium</name>
    <dbReference type="NCBI Taxonomy" id="2762247"/>
    <lineage>
        <taxon>Bacteria</taxon>
        <taxon>Bacillati</taxon>
        <taxon>Bacillota</taxon>
        <taxon>Clostridia</taxon>
        <taxon>Eubacteriales</taxon>
        <taxon>Clostridiaceae</taxon>
        <taxon>Clostridium</taxon>
    </lineage>
</organism>
<name>A0ABR8PYV7_9CLOT</name>
<keyword evidence="1" id="KW-1133">Transmembrane helix</keyword>
<dbReference type="Proteomes" id="UP000627781">
    <property type="component" value="Unassembled WGS sequence"/>
</dbReference>